<evidence type="ECO:0000259" key="1">
    <source>
        <dbReference type="SMART" id="SM00829"/>
    </source>
</evidence>
<dbReference type="CDD" id="cd08249">
    <property type="entry name" value="enoyl_reductase_like"/>
    <property type="match status" value="1"/>
</dbReference>
<dbReference type="Gene3D" id="3.90.180.10">
    <property type="entry name" value="Medium-chain alcohol dehydrogenases, catalytic domain"/>
    <property type="match status" value="1"/>
</dbReference>
<dbReference type="InterPro" id="IPR020843">
    <property type="entry name" value="ER"/>
</dbReference>
<protein>
    <recommendedName>
        <fullName evidence="1">Enoyl reductase (ER) domain-containing protein</fullName>
    </recommendedName>
</protein>
<dbReference type="Gene3D" id="3.40.50.720">
    <property type="entry name" value="NAD(P)-binding Rossmann-like Domain"/>
    <property type="match status" value="1"/>
</dbReference>
<dbReference type="InterPro" id="IPR047122">
    <property type="entry name" value="Trans-enoyl_RdTase-like"/>
</dbReference>
<feature type="domain" description="Enoyl reductase (ER)" evidence="1">
    <location>
        <begin position="15"/>
        <end position="352"/>
    </location>
</feature>
<reference evidence="2 3" key="1">
    <citation type="submission" date="2013-07" db="EMBL/GenBank/DDBJ databases">
        <title>The Genome Sequence of Cryptococcus heveanensis BCC8398.</title>
        <authorList>
            <consortium name="The Broad Institute Genome Sequencing Platform"/>
            <person name="Cuomo C."/>
            <person name="Litvintseva A."/>
            <person name="Chen Y."/>
            <person name="Heitman J."/>
            <person name="Sun S."/>
            <person name="Springer D."/>
            <person name="Dromer F."/>
            <person name="Young S.K."/>
            <person name="Zeng Q."/>
            <person name="Gargeya S."/>
            <person name="Fitzgerald M."/>
            <person name="Abouelleil A."/>
            <person name="Alvarado L."/>
            <person name="Berlin A.M."/>
            <person name="Chapman S.B."/>
            <person name="Dewar J."/>
            <person name="Goldberg J."/>
            <person name="Griggs A."/>
            <person name="Gujja S."/>
            <person name="Hansen M."/>
            <person name="Howarth C."/>
            <person name="Imamovic A."/>
            <person name="Larimer J."/>
            <person name="McCowan C."/>
            <person name="Murphy C."/>
            <person name="Pearson M."/>
            <person name="Priest M."/>
            <person name="Roberts A."/>
            <person name="Saif S."/>
            <person name="Shea T."/>
            <person name="Sykes S."/>
            <person name="Wortman J."/>
            <person name="Nusbaum C."/>
            <person name="Birren B."/>
        </authorList>
    </citation>
    <scope>NUCLEOTIDE SEQUENCE [LARGE SCALE GENOMIC DNA]</scope>
    <source>
        <strain evidence="2 3">BCC8398</strain>
    </source>
</reference>
<dbReference type="InterPro" id="IPR036291">
    <property type="entry name" value="NAD(P)-bd_dom_sf"/>
</dbReference>
<dbReference type="SUPFAM" id="SSF50129">
    <property type="entry name" value="GroES-like"/>
    <property type="match status" value="1"/>
</dbReference>
<gene>
    <name evidence="2" type="ORF">I316_06893</name>
</gene>
<dbReference type="OrthoDB" id="10257049at2759"/>
<keyword evidence="3" id="KW-1185">Reference proteome</keyword>
<proteinExistence type="predicted"/>
<dbReference type="SMART" id="SM00829">
    <property type="entry name" value="PKS_ER"/>
    <property type="match status" value="1"/>
</dbReference>
<evidence type="ECO:0000313" key="3">
    <source>
        <dbReference type="Proteomes" id="UP000092666"/>
    </source>
</evidence>
<dbReference type="InterPro" id="IPR013154">
    <property type="entry name" value="ADH-like_N"/>
</dbReference>
<dbReference type="Pfam" id="PF00107">
    <property type="entry name" value="ADH_zinc_N"/>
    <property type="match status" value="1"/>
</dbReference>
<dbReference type="InterPro" id="IPR013149">
    <property type="entry name" value="ADH-like_C"/>
</dbReference>
<organism evidence="2 3">
    <name type="scientific">Kwoniella heveanensis BCC8398</name>
    <dbReference type="NCBI Taxonomy" id="1296120"/>
    <lineage>
        <taxon>Eukaryota</taxon>
        <taxon>Fungi</taxon>
        <taxon>Dikarya</taxon>
        <taxon>Basidiomycota</taxon>
        <taxon>Agaricomycotina</taxon>
        <taxon>Tremellomycetes</taxon>
        <taxon>Tremellales</taxon>
        <taxon>Cryptococcaceae</taxon>
        <taxon>Kwoniella</taxon>
    </lineage>
</organism>
<dbReference type="SUPFAM" id="SSF51735">
    <property type="entry name" value="NAD(P)-binding Rossmann-fold domains"/>
    <property type="match status" value="1"/>
</dbReference>
<dbReference type="STRING" id="1296120.A0A1B9GKB2"/>
<name>A0A1B9GKB2_9TREE</name>
<dbReference type="Proteomes" id="UP000092666">
    <property type="component" value="Unassembled WGS sequence"/>
</dbReference>
<accession>A0A1B9GKB2</accession>
<dbReference type="GO" id="GO:0016651">
    <property type="term" value="F:oxidoreductase activity, acting on NAD(P)H"/>
    <property type="evidence" value="ECO:0007669"/>
    <property type="project" value="InterPro"/>
</dbReference>
<sequence length="356" mass="38370">MSDSIPQRMKALVQNDASWVSIQEVTVPELGDNQVLVKVEYAALNPADWKLAAHMSLPDVIQGADFSGTIVKLGNNLKVPLQVGDNVAGFVHGGNTEDEGAFAQYLKVDSDLLWKVPEGIKMEDAATIGLTWMTASQVIFSSQKHDLPPTKVSSDSWYVVYGASSSVGLFAVNIAKTLGYKVLAFASPHSAELVKSYGADHVVDYHDSDKAVAEAQEITGGGAKLGFDTIAESGTYQVSVRALGKKGKQLNAINQASEEDKKINPNVEIVNTVVYTIFGKEMNFSPRTPEPFIIPAVPEAREFATKIYAATPELITKYGIKPNPVEARGGLEDIEAGLRELQAGKVSGKKLVYKID</sequence>
<dbReference type="PANTHER" id="PTHR45348:SF7">
    <property type="entry name" value="ZINC BINDING OXIDOREDUCTASE, PUTATIVE-RELATED"/>
    <property type="match status" value="1"/>
</dbReference>
<reference evidence="3" key="2">
    <citation type="submission" date="2013-12" db="EMBL/GenBank/DDBJ databases">
        <title>Evolution of pathogenesis and genome organization in the Tremellales.</title>
        <authorList>
            <person name="Cuomo C."/>
            <person name="Litvintseva A."/>
            <person name="Heitman J."/>
            <person name="Chen Y."/>
            <person name="Sun S."/>
            <person name="Springer D."/>
            <person name="Dromer F."/>
            <person name="Young S."/>
            <person name="Zeng Q."/>
            <person name="Chapman S."/>
            <person name="Gujja S."/>
            <person name="Saif S."/>
            <person name="Birren B."/>
        </authorList>
    </citation>
    <scope>NUCLEOTIDE SEQUENCE [LARGE SCALE GENOMIC DNA]</scope>
    <source>
        <strain evidence="3">BCC8398</strain>
    </source>
</reference>
<dbReference type="PANTHER" id="PTHR45348">
    <property type="entry name" value="HYPOTHETICAL OXIDOREDUCTASE (EUROFUNG)"/>
    <property type="match status" value="1"/>
</dbReference>
<dbReference type="InterPro" id="IPR011032">
    <property type="entry name" value="GroES-like_sf"/>
</dbReference>
<evidence type="ECO:0000313" key="2">
    <source>
        <dbReference type="EMBL" id="OCF31490.1"/>
    </source>
</evidence>
<dbReference type="AlphaFoldDB" id="A0A1B9GKB2"/>
<dbReference type="Pfam" id="PF08240">
    <property type="entry name" value="ADH_N"/>
    <property type="match status" value="1"/>
</dbReference>
<dbReference type="EMBL" id="KV700134">
    <property type="protein sequence ID" value="OCF31490.1"/>
    <property type="molecule type" value="Genomic_DNA"/>
</dbReference>